<feature type="domain" description="Peptidase S24/S26A/S26B/S26C" evidence="5">
    <location>
        <begin position="135"/>
        <end position="208"/>
    </location>
</feature>
<dbReference type="EMBL" id="SGVY01000010">
    <property type="protein sequence ID" value="TFH82752.1"/>
    <property type="molecule type" value="Genomic_DNA"/>
</dbReference>
<sequence length="234" mass="26041">MKQETTKDRVKVLLEELQITQKAFEDAVGLANGWCNKVGFNIREDVLRRISKAYPELNLDWLRFGQGSMWKGEKEDPGVSTQEVKSQPSSQKAAKRGDKPTITYLPLVPISAQGGTLNDFDASVRKTECEMIVSPITGADFAITVSGDSMAPEYPNGSHVFVKKINERAFIDWGKAYVLDTCNGKVIKILTPSDQGEGFVKCISLNEDPKYAPFDVCLKDVYGIYRVMLCMSVK</sequence>
<evidence type="ECO:0000256" key="2">
    <source>
        <dbReference type="ARBA" id="ARBA00023125"/>
    </source>
</evidence>
<dbReference type="Gene3D" id="2.10.109.10">
    <property type="entry name" value="Umud Fragment, subunit A"/>
    <property type="match status" value="1"/>
</dbReference>
<dbReference type="PANTHER" id="PTHR40661">
    <property type="match status" value="1"/>
</dbReference>
<dbReference type="GO" id="GO:0003677">
    <property type="term" value="F:DNA binding"/>
    <property type="evidence" value="ECO:0007669"/>
    <property type="project" value="UniProtKB-KW"/>
</dbReference>
<dbReference type="GeneID" id="302994711"/>
<dbReference type="SUPFAM" id="SSF51306">
    <property type="entry name" value="LexA/Signal peptidase"/>
    <property type="match status" value="1"/>
</dbReference>
<keyword evidence="2" id="KW-0238">DNA-binding</keyword>
<dbReference type="InterPro" id="IPR039418">
    <property type="entry name" value="LexA-like"/>
</dbReference>
<keyword evidence="1" id="KW-0805">Transcription regulation</keyword>
<dbReference type="CDD" id="cd06529">
    <property type="entry name" value="S24_LexA-like"/>
    <property type="match status" value="1"/>
</dbReference>
<dbReference type="OrthoDB" id="796548at2"/>
<dbReference type="InterPro" id="IPR036286">
    <property type="entry name" value="LexA/Signal_pep-like_sf"/>
</dbReference>
<protein>
    <submittedName>
        <fullName evidence="6">Helix-turn-helix transcriptional regulator</fullName>
    </submittedName>
</protein>
<evidence type="ECO:0000256" key="4">
    <source>
        <dbReference type="SAM" id="MobiDB-lite"/>
    </source>
</evidence>
<organism evidence="6 7">
    <name type="scientific">Segatella hominis</name>
    <dbReference type="NCBI Taxonomy" id="2518605"/>
    <lineage>
        <taxon>Bacteria</taxon>
        <taxon>Pseudomonadati</taxon>
        <taxon>Bacteroidota</taxon>
        <taxon>Bacteroidia</taxon>
        <taxon>Bacteroidales</taxon>
        <taxon>Prevotellaceae</taxon>
        <taxon>Segatella</taxon>
    </lineage>
</organism>
<feature type="region of interest" description="Disordered" evidence="4">
    <location>
        <begin position="72"/>
        <end position="97"/>
    </location>
</feature>
<evidence type="ECO:0000256" key="1">
    <source>
        <dbReference type="ARBA" id="ARBA00023015"/>
    </source>
</evidence>
<dbReference type="RefSeq" id="WP_134843033.1">
    <property type="nucleotide sequence ID" value="NZ_SGVY01000010.1"/>
</dbReference>
<reference evidence="6 7" key="1">
    <citation type="submission" date="2019-02" db="EMBL/GenBank/DDBJ databases">
        <title>Draft Genome Sequence of the Prevotella sp. BCRC 81118, Isolated from Human Feces.</title>
        <authorList>
            <person name="Huang C.-H."/>
        </authorList>
    </citation>
    <scope>NUCLEOTIDE SEQUENCE [LARGE SCALE GENOMIC DNA]</scope>
    <source>
        <strain evidence="6 7">BCRC 81118</strain>
    </source>
</reference>
<keyword evidence="7" id="KW-1185">Reference proteome</keyword>
<feature type="compositionally biased region" description="Polar residues" evidence="4">
    <location>
        <begin position="79"/>
        <end position="92"/>
    </location>
</feature>
<evidence type="ECO:0000313" key="7">
    <source>
        <dbReference type="Proteomes" id="UP000297872"/>
    </source>
</evidence>
<comment type="caution">
    <text evidence="6">The sequence shown here is derived from an EMBL/GenBank/DDBJ whole genome shotgun (WGS) entry which is preliminary data.</text>
</comment>
<name>A0A4Y8VQ94_9BACT</name>
<gene>
    <name evidence="6" type="ORF">EXN75_05300</name>
</gene>
<dbReference type="InterPro" id="IPR015927">
    <property type="entry name" value="Peptidase_S24_S26A/B/C"/>
</dbReference>
<evidence type="ECO:0000256" key="3">
    <source>
        <dbReference type="ARBA" id="ARBA00023163"/>
    </source>
</evidence>
<accession>A0A4Y8VQ94</accession>
<dbReference type="PANTHER" id="PTHR40661:SF1">
    <property type="entry name" value="HTH CRO_C1-TYPE DOMAIN-CONTAINING PROTEIN"/>
    <property type="match status" value="1"/>
</dbReference>
<dbReference type="Pfam" id="PF00717">
    <property type="entry name" value="Peptidase_S24"/>
    <property type="match status" value="1"/>
</dbReference>
<proteinExistence type="predicted"/>
<dbReference type="AlphaFoldDB" id="A0A4Y8VQ94"/>
<dbReference type="Proteomes" id="UP000297872">
    <property type="component" value="Unassembled WGS sequence"/>
</dbReference>
<keyword evidence="3" id="KW-0804">Transcription</keyword>
<evidence type="ECO:0000313" key="6">
    <source>
        <dbReference type="EMBL" id="TFH82752.1"/>
    </source>
</evidence>
<evidence type="ECO:0000259" key="5">
    <source>
        <dbReference type="Pfam" id="PF00717"/>
    </source>
</evidence>